<keyword evidence="2" id="KW-1185">Reference proteome</keyword>
<dbReference type="STRING" id="1850252.LPB136_01950"/>
<protein>
    <recommendedName>
        <fullName evidence="3">Peptidylprolyl isomerase</fullName>
    </recommendedName>
</protein>
<dbReference type="RefSeq" id="WP_072554526.1">
    <property type="nucleotide sequence ID" value="NZ_CP018155.1"/>
</dbReference>
<sequence>MKKIVCIVVCFVFLSCDYLGIQSKKAEEIETPIATVYNASLYKKDIENFLPKNITKEDSVVLVKSFINSWAKQQLFLKKAELNATEANNENINSLVSNYRESLFINEYKERLIKQELDTLVLEDEIEEFYKENKENFKLNEELIQLKYLHFGSELLDKKGIVKKFKSSKEEDLESLESQRINFKSSRLRDSTWLSLDNVLLKIPPFAKEPKEKLLKISKFIQKEDSLDVYLVAVKNVLKRNDLAPLSYITPQIKQLILHKRKLELIREIEKTLINDAIQNENFKEY</sequence>
<evidence type="ECO:0000313" key="2">
    <source>
        <dbReference type="Proteomes" id="UP000181898"/>
    </source>
</evidence>
<reference evidence="1 2" key="1">
    <citation type="submission" date="2016-11" db="EMBL/GenBank/DDBJ databases">
        <title>Tenacibaculum sp. LPB0136, isolated from marine environment.</title>
        <authorList>
            <person name="Kim E."/>
            <person name="Yi H."/>
        </authorList>
    </citation>
    <scope>NUCLEOTIDE SEQUENCE [LARGE SCALE GENOMIC DNA]</scope>
    <source>
        <strain evidence="1 2">LPB0136</strain>
    </source>
</reference>
<proteinExistence type="predicted"/>
<name>A0A1L3JGF5_9FLAO</name>
<organism evidence="1 2">
    <name type="scientific">Tenacibaculum todarodis</name>
    <dbReference type="NCBI Taxonomy" id="1850252"/>
    <lineage>
        <taxon>Bacteria</taxon>
        <taxon>Pseudomonadati</taxon>
        <taxon>Bacteroidota</taxon>
        <taxon>Flavobacteriia</taxon>
        <taxon>Flavobacteriales</taxon>
        <taxon>Flavobacteriaceae</taxon>
        <taxon>Tenacibaculum</taxon>
    </lineage>
</organism>
<evidence type="ECO:0008006" key="3">
    <source>
        <dbReference type="Google" id="ProtNLM"/>
    </source>
</evidence>
<accession>A0A1L3JGF5</accession>
<dbReference type="Proteomes" id="UP000181898">
    <property type="component" value="Chromosome"/>
</dbReference>
<dbReference type="EMBL" id="CP018155">
    <property type="protein sequence ID" value="APG64202.1"/>
    <property type="molecule type" value="Genomic_DNA"/>
</dbReference>
<dbReference type="AlphaFoldDB" id="A0A1L3JGF5"/>
<dbReference type="OrthoDB" id="9785180at2"/>
<dbReference type="KEGG" id="ten:LPB136_01950"/>
<dbReference type="PROSITE" id="PS51257">
    <property type="entry name" value="PROKAR_LIPOPROTEIN"/>
    <property type="match status" value="1"/>
</dbReference>
<gene>
    <name evidence="1" type="ORF">LPB136_01950</name>
</gene>
<evidence type="ECO:0000313" key="1">
    <source>
        <dbReference type="EMBL" id="APG64202.1"/>
    </source>
</evidence>